<feature type="coiled-coil region" evidence="1">
    <location>
        <begin position="320"/>
        <end position="354"/>
    </location>
</feature>
<dbReference type="OMA" id="CESKNNG"/>
<gene>
    <name evidence="3" type="ORF">DARMORV10_C01P22370.1</name>
    <name evidence="4" type="ORF">HID58_041858</name>
</gene>
<feature type="region of interest" description="Disordered" evidence="2">
    <location>
        <begin position="172"/>
        <end position="270"/>
    </location>
</feature>
<organism evidence="3">
    <name type="scientific">Brassica napus</name>
    <name type="common">Rape</name>
    <dbReference type="NCBI Taxonomy" id="3708"/>
    <lineage>
        <taxon>Eukaryota</taxon>
        <taxon>Viridiplantae</taxon>
        <taxon>Streptophyta</taxon>
        <taxon>Embryophyta</taxon>
        <taxon>Tracheophyta</taxon>
        <taxon>Spermatophyta</taxon>
        <taxon>Magnoliopsida</taxon>
        <taxon>eudicotyledons</taxon>
        <taxon>Gunneridae</taxon>
        <taxon>Pentapetalae</taxon>
        <taxon>rosids</taxon>
        <taxon>malvids</taxon>
        <taxon>Brassicales</taxon>
        <taxon>Brassicaceae</taxon>
        <taxon>Brassiceae</taxon>
        <taxon>Brassica</taxon>
    </lineage>
</organism>
<feature type="region of interest" description="Disordered" evidence="2">
    <location>
        <begin position="24"/>
        <end position="47"/>
    </location>
</feature>
<feature type="compositionally biased region" description="Low complexity" evidence="2">
    <location>
        <begin position="181"/>
        <end position="190"/>
    </location>
</feature>
<dbReference type="KEGG" id="bna:106444125"/>
<accession>A0A816RDJ0</accession>
<keyword evidence="1" id="KW-0175">Coiled coil</keyword>
<dbReference type="InterPro" id="IPR044696">
    <property type="entry name" value="WIP1/2/3"/>
</dbReference>
<dbReference type="Gramene" id="CDX94330">
    <property type="protein sequence ID" value="CDX94330"/>
    <property type="gene ID" value="GSBRNA2T00157437001"/>
</dbReference>
<name>A0A816RDJ0_BRANA</name>
<dbReference type="EMBL" id="JAGKQM010000011">
    <property type="protein sequence ID" value="KAH0902355.1"/>
    <property type="molecule type" value="Genomic_DNA"/>
</dbReference>
<dbReference type="OrthoDB" id="680851at2759"/>
<dbReference type="Proteomes" id="UP001295469">
    <property type="component" value="Chromosome C01"/>
</dbReference>
<feature type="coiled-coil region" evidence="1">
    <location>
        <begin position="394"/>
        <end position="442"/>
    </location>
</feature>
<feature type="compositionally biased region" description="Basic and acidic residues" evidence="2">
    <location>
        <begin position="192"/>
        <end position="224"/>
    </location>
</feature>
<evidence type="ECO:0000313" key="5">
    <source>
        <dbReference type="Proteomes" id="UP000824890"/>
    </source>
</evidence>
<evidence type="ECO:0000313" key="3">
    <source>
        <dbReference type="EMBL" id="CAF2071981.1"/>
    </source>
</evidence>
<dbReference type="EMBL" id="HG994365">
    <property type="protein sequence ID" value="CAF2071981.1"/>
    <property type="molecule type" value="Genomic_DNA"/>
</dbReference>
<dbReference type="PANTHER" id="PTHR34562">
    <property type="entry name" value="WPP DOMAIN-INTERACTING PROTEIN 2"/>
    <property type="match status" value="1"/>
</dbReference>
<reference evidence="3" key="1">
    <citation type="submission" date="2021-01" db="EMBL/GenBank/DDBJ databases">
        <authorList>
            <consortium name="Genoscope - CEA"/>
            <person name="William W."/>
        </authorList>
    </citation>
    <scope>NUCLEOTIDE SEQUENCE</scope>
</reference>
<dbReference type="PANTHER" id="PTHR34562:SF8">
    <property type="entry name" value="WPP DOMAIN-INTERACTING PROTEIN 1"/>
    <property type="match status" value="1"/>
</dbReference>
<proteinExistence type="predicted"/>
<sequence length="491" mass="53770">MDLESESSALESIGDNGLIQQASINTAAAADDDDDDNGRSLDQGSFSDDSVKLVSTISGGENETSVELDKALNFGSCSPVLSKGRGLRKWRRIRRDLVKDTSGNMENSKVLKRGLSGSAAHSHGNKQMLFQSPELEQESQGSVNMLKSGGGYGFDDARFMAGIGFSAGVVGLGKDDDRSSKSSTPVIISSDQRGKGRVENSKKQRGESVEKENSHSSLESDSRKPSGSPMVNHKGMIGDEADMNGETSKRNDDAEGEESINNNNNGFSEELDPLTEAIDGFFTLQEALEKEVQEYREIGKEQIPQHHEGASETSSPGPEIVTLVNTVEQLEIKLEETKSMLEVKESHIRELESTTNQNKRSWGGSGNVSETVVEDIFRQKIEAEIEYLIYSRSVDNLNHQMKLVETKESLAEEQAYETLNSLDKVQTKAASLRNRAKDLQNECIETTGSIKKRACKITSCFLIQLVLLLMVVMVFMSQLVPESSDIVIVPT</sequence>
<protein>
    <submittedName>
        <fullName evidence="3">(rape) hypothetical protein</fullName>
    </submittedName>
</protein>
<dbReference type="Proteomes" id="UP000824890">
    <property type="component" value="Unassembled WGS sequence"/>
</dbReference>
<keyword evidence="5" id="KW-1185">Reference proteome</keyword>
<evidence type="ECO:0000256" key="1">
    <source>
        <dbReference type="SAM" id="Coils"/>
    </source>
</evidence>
<evidence type="ECO:0000256" key="2">
    <source>
        <dbReference type="SAM" id="MobiDB-lite"/>
    </source>
</evidence>
<dbReference type="AlphaFoldDB" id="A0A816RDJ0"/>
<reference evidence="4 5" key="2">
    <citation type="submission" date="2021-05" db="EMBL/GenBank/DDBJ databases">
        <title>Genome Assembly of Synthetic Allotetraploid Brassica napus Reveals Homoeologous Exchanges between Subgenomes.</title>
        <authorList>
            <person name="Davis J.T."/>
        </authorList>
    </citation>
    <scope>NUCLEOTIDE SEQUENCE [LARGE SCALE GENOMIC DNA]</scope>
    <source>
        <strain evidence="5">cv. Da-Ae</strain>
        <tissue evidence="4">Seedling</tissue>
    </source>
</reference>
<feature type="compositionally biased region" description="Low complexity" evidence="2">
    <location>
        <begin position="259"/>
        <end position="268"/>
    </location>
</feature>
<dbReference type="SMR" id="A0A816RDJ0"/>
<evidence type="ECO:0000313" key="4">
    <source>
        <dbReference type="EMBL" id="KAH0902355.1"/>
    </source>
</evidence>